<dbReference type="Gene3D" id="3.30.300.160">
    <property type="entry name" value="Type II secretion system, protein E, N-terminal domain"/>
    <property type="match status" value="1"/>
</dbReference>
<feature type="region of interest" description="Disordered" evidence="4">
    <location>
        <begin position="158"/>
        <end position="177"/>
    </location>
</feature>
<keyword evidence="3" id="KW-0067">ATP-binding</keyword>
<dbReference type="CDD" id="cd01129">
    <property type="entry name" value="PulE-GspE-like"/>
    <property type="match status" value="1"/>
</dbReference>
<evidence type="ECO:0000259" key="5">
    <source>
        <dbReference type="PROSITE" id="PS00662"/>
    </source>
</evidence>
<dbReference type="PANTHER" id="PTHR30258:SF1">
    <property type="entry name" value="PROTEIN TRANSPORT PROTEIN HOFB HOMOLOG"/>
    <property type="match status" value="1"/>
</dbReference>
<gene>
    <name evidence="6" type="ORF">WMO43_00595</name>
</gene>
<reference evidence="6 7" key="1">
    <citation type="submission" date="2024-03" db="EMBL/GenBank/DDBJ databases">
        <title>Human intestinal bacterial collection.</title>
        <authorList>
            <person name="Pauvert C."/>
            <person name="Hitch T.C.A."/>
            <person name="Clavel T."/>
        </authorList>
    </citation>
    <scope>NUCLEOTIDE SEQUENCE [LARGE SCALE GENOMIC DNA]</scope>
    <source>
        <strain evidence="6 7">CLA-AA-H185</strain>
    </source>
</reference>
<feature type="compositionally biased region" description="Basic and acidic residues" evidence="4">
    <location>
        <begin position="158"/>
        <end position="171"/>
    </location>
</feature>
<evidence type="ECO:0000256" key="1">
    <source>
        <dbReference type="ARBA" id="ARBA00006611"/>
    </source>
</evidence>
<dbReference type="InterPro" id="IPR037257">
    <property type="entry name" value="T2SS_E_N_sf"/>
</dbReference>
<dbReference type="PROSITE" id="PS00662">
    <property type="entry name" value="T2SP_E"/>
    <property type="match status" value="1"/>
</dbReference>
<dbReference type="EMBL" id="JBBMEX010000001">
    <property type="protein sequence ID" value="MEQ2556378.1"/>
    <property type="molecule type" value="Genomic_DNA"/>
</dbReference>
<keyword evidence="2" id="KW-0547">Nucleotide-binding</keyword>
<dbReference type="Gene3D" id="3.40.50.300">
    <property type="entry name" value="P-loop containing nucleotide triphosphate hydrolases"/>
    <property type="match status" value="1"/>
</dbReference>
<sequence length="564" mass="63394">MADFRQKKRIGDMLLEAGIITQEQLEDALEKNKTAHKKIGEMLVDLGYATEEAIGEGLATQLNIPFISLHGMKIEDDIIKLADGKLLRKHLMIPFEYKEGNVNIIRVAMADPMDMRGIDDFSIITNLQVEPVIATTQDILVTLDKYYGDSEAQRVAEQYAKERESRKTKEEQAEDEDVANSPIVQLVKSMIEQAARQRASDIHIEPMEDKVRVRYRIDGVLYEKSTYHINLLSAIITRVKIIGNMDISEKRRPQDGRITMMIDRKEYDIRASILPTVYGEKCVMRLAQKKALTRDKKSLGFTEQQLQLFDDMLNHPNGIILVTGPTGSGKSTTLYTAVNERNHENINIITVEDPVEANVDGVSQVQVNAKADLTFASALRSILRQDPDVIMIGEIRDRETASIAVQASITGHLVLSTLHTNDAPGTMTRLMDMGVESYLLADAMRGVIAQRLVRRLCPHCKKKRKALGEEKGMMGINPMEEVEIYEPVGCEHCNDTGFYGRTGIYEMMPVTSTLRNAIAARMSTDEIREVAVKEGMKTLHSEAVRLVLEGETSYHEMIRISLGE</sequence>
<protein>
    <submittedName>
        <fullName evidence="6">ATPase, T2SS/T4P/T4SS family</fullName>
    </submittedName>
</protein>
<accession>A0ABV1H9J0</accession>
<dbReference type="Proteomes" id="UP001454489">
    <property type="component" value="Unassembled WGS sequence"/>
</dbReference>
<dbReference type="Pfam" id="PF00437">
    <property type="entry name" value="T2SSE"/>
    <property type="match status" value="1"/>
</dbReference>
<dbReference type="Pfam" id="PF05157">
    <property type="entry name" value="MshEN"/>
    <property type="match status" value="1"/>
</dbReference>
<proteinExistence type="inferred from homology"/>
<dbReference type="Gene3D" id="3.30.450.90">
    <property type="match status" value="1"/>
</dbReference>
<dbReference type="SUPFAM" id="SSF52540">
    <property type="entry name" value="P-loop containing nucleoside triphosphate hydrolases"/>
    <property type="match status" value="1"/>
</dbReference>
<dbReference type="InterPro" id="IPR007831">
    <property type="entry name" value="T2SS_GspE_N"/>
</dbReference>
<organism evidence="6 7">
    <name type="scientific">Maccoyibacter intestinihominis</name>
    <dbReference type="NCBI Taxonomy" id="3133499"/>
    <lineage>
        <taxon>Bacteria</taxon>
        <taxon>Bacillati</taxon>
        <taxon>Bacillota</taxon>
        <taxon>Clostridia</taxon>
        <taxon>Lachnospirales</taxon>
        <taxon>Lachnospiraceae</taxon>
        <taxon>Maccoyibacter</taxon>
    </lineage>
</organism>
<comment type="similarity">
    <text evidence="1">Belongs to the GSP E family.</text>
</comment>
<keyword evidence="7" id="KW-1185">Reference proteome</keyword>
<dbReference type="InterPro" id="IPR001482">
    <property type="entry name" value="T2SS/T4SS_dom"/>
</dbReference>
<evidence type="ECO:0000256" key="4">
    <source>
        <dbReference type="SAM" id="MobiDB-lite"/>
    </source>
</evidence>
<dbReference type="PANTHER" id="PTHR30258">
    <property type="entry name" value="TYPE II SECRETION SYSTEM PROTEIN GSPE-RELATED"/>
    <property type="match status" value="1"/>
</dbReference>
<dbReference type="RefSeq" id="WP_177962516.1">
    <property type="nucleotide sequence ID" value="NZ_JBBMEX010000001.1"/>
</dbReference>
<dbReference type="SUPFAM" id="SSF160246">
    <property type="entry name" value="EspE N-terminal domain-like"/>
    <property type="match status" value="1"/>
</dbReference>
<evidence type="ECO:0000256" key="3">
    <source>
        <dbReference type="ARBA" id="ARBA00022840"/>
    </source>
</evidence>
<feature type="domain" description="Bacterial type II secretion system protein E" evidence="5">
    <location>
        <begin position="383"/>
        <end position="397"/>
    </location>
</feature>
<comment type="caution">
    <text evidence="6">The sequence shown here is derived from an EMBL/GenBank/DDBJ whole genome shotgun (WGS) entry which is preliminary data.</text>
</comment>
<evidence type="ECO:0000313" key="6">
    <source>
        <dbReference type="EMBL" id="MEQ2556378.1"/>
    </source>
</evidence>
<evidence type="ECO:0000256" key="2">
    <source>
        <dbReference type="ARBA" id="ARBA00022741"/>
    </source>
</evidence>
<evidence type="ECO:0000313" key="7">
    <source>
        <dbReference type="Proteomes" id="UP001454489"/>
    </source>
</evidence>
<name>A0ABV1H9J0_9FIRM</name>
<dbReference type="InterPro" id="IPR027417">
    <property type="entry name" value="P-loop_NTPase"/>
</dbReference>